<evidence type="ECO:0000256" key="1">
    <source>
        <dbReference type="SAM" id="MobiDB-lite"/>
    </source>
</evidence>
<reference evidence="3 4" key="1">
    <citation type="submission" date="2022-12" db="EMBL/GenBank/DDBJ databases">
        <title>Genomic features and morphological characterization of a novel Knufia sp. strain isolated from spacecraft assembly facility.</title>
        <authorList>
            <person name="Teixeira M."/>
            <person name="Chander A.M."/>
            <person name="Stajich J.E."/>
            <person name="Venkateswaran K."/>
        </authorList>
    </citation>
    <scope>NUCLEOTIDE SEQUENCE [LARGE SCALE GENOMIC DNA]</scope>
    <source>
        <strain evidence="3 4">FJI-L2-BK-P2</strain>
    </source>
</reference>
<dbReference type="Gene3D" id="1.20.120.1020">
    <property type="entry name" value="Prion-inhibition and propagation, HeLo domain"/>
    <property type="match status" value="1"/>
</dbReference>
<evidence type="ECO:0000313" key="3">
    <source>
        <dbReference type="EMBL" id="KAK5952693.1"/>
    </source>
</evidence>
<accession>A0AAN8EUX1</accession>
<evidence type="ECO:0000313" key="4">
    <source>
        <dbReference type="Proteomes" id="UP001316803"/>
    </source>
</evidence>
<dbReference type="SUPFAM" id="SSF56112">
    <property type="entry name" value="Protein kinase-like (PK-like)"/>
    <property type="match status" value="1"/>
</dbReference>
<dbReference type="Gene3D" id="3.30.200.20">
    <property type="entry name" value="Phosphorylase Kinase, domain 1"/>
    <property type="match status" value="1"/>
</dbReference>
<feature type="region of interest" description="Disordered" evidence="1">
    <location>
        <begin position="296"/>
        <end position="323"/>
    </location>
</feature>
<dbReference type="PANTHER" id="PTHR35391">
    <property type="entry name" value="C2H2-TYPE DOMAIN-CONTAINING PROTEIN-RELATED"/>
    <property type="match status" value="1"/>
</dbReference>
<dbReference type="CDD" id="cd00180">
    <property type="entry name" value="PKc"/>
    <property type="match status" value="1"/>
</dbReference>
<sequence length="1017" mass="115844">MESFNETATIRDTCDTCIAVYQQCLPFLDPETFRLLRFELDRLKIWAGTIGVYARSPASADDRLSSDEELKLIVIKLLSRIARLLERFQMQHGLEASNEQYPPSSESSLSSNSSSQRHLEGFSANTVRTVRVLRRIRRIIGQLFSILSLVRRPTSLSANEKVFNNDYVSKLGPEYQALLDDFENYTDFYLRHNFQSGSKDEPCTVPQYLLDRLKQAAVIRRKALIHKSIHNQKLRGNVAAKFRQLPFQSADITPQVLAKTAHHDEIPVETIPPGEAASRVLSDTVPSVVPNLVKFPQIEPAPPRPKSSKSVIHQRSRLDVPPPPKLTANALEFDCYICGLALDKAEAQGDRWKKHVLADIDPFVCLFRCSKPDVLYKTGDEWYKHMQEHRTERCCMTTTHRHLVFRTAEKLNEHLESDHALHLSKAQRKLLLKRGMRALPSIFDDCPLCGRDAGDIQADGSLGQPQFISAADDKAVSKILSRHIESHMYEIALLSVPPYPDHTSSQQSAAVNEGSDPDHDKSFEERLVAEDLLRLPRETDELGRASTHVVRLHKDLQAAQADDQVPNMFFEDDEDRATVWTAFAESQVQPPDSFDRPGGWDKVRRTLETKERVHNDHASQHFEEKVHETFRANAEARISTPANARLTFAVPESICTNKHICKAVTELIEPLDITILSPDASGQRSCWLYFASYEAALAALTKMRDFEIRGLAVPCHPPDRVDRPDDERFEHLRVLGKGPYGATDCVRERNTGTIYARKTFTPNPGFDPKLLEQRIRNQAKALSKLRHNHIATVNFMFKDGTARSIIMLPVADCDLRLFLERCINQDYPRKDVRLLDLWFGCLISALAYVHREAIKHGDIKPSNILIKGRKVYLMDFVNEKGFSELEESTATGYLEHGTPVYWSPEHRPWGRAADVFALGCVFSEMFTVRQERSLLQFRNFRFNPSAELGHAFRSNLVKVRLWLTVQLPGVDTKHPIAQLICEQILNMLEEDKGQRIEADRVRHNLRPEESLFCVSCF</sequence>
<dbReference type="Proteomes" id="UP001316803">
    <property type="component" value="Unassembled WGS sequence"/>
</dbReference>
<dbReference type="AlphaFoldDB" id="A0AAN8EUX1"/>
<dbReference type="Pfam" id="PF00069">
    <property type="entry name" value="Pkinase"/>
    <property type="match status" value="1"/>
</dbReference>
<dbReference type="PROSITE" id="PS00108">
    <property type="entry name" value="PROTEIN_KINASE_ST"/>
    <property type="match status" value="1"/>
</dbReference>
<evidence type="ECO:0000259" key="2">
    <source>
        <dbReference type="PROSITE" id="PS50011"/>
    </source>
</evidence>
<organism evidence="3 4">
    <name type="scientific">Knufia fluminis</name>
    <dbReference type="NCBI Taxonomy" id="191047"/>
    <lineage>
        <taxon>Eukaryota</taxon>
        <taxon>Fungi</taxon>
        <taxon>Dikarya</taxon>
        <taxon>Ascomycota</taxon>
        <taxon>Pezizomycotina</taxon>
        <taxon>Eurotiomycetes</taxon>
        <taxon>Chaetothyriomycetidae</taxon>
        <taxon>Chaetothyriales</taxon>
        <taxon>Trichomeriaceae</taxon>
        <taxon>Knufia</taxon>
    </lineage>
</organism>
<dbReference type="InterPro" id="IPR011009">
    <property type="entry name" value="Kinase-like_dom_sf"/>
</dbReference>
<name>A0AAN8EUX1_9EURO</name>
<feature type="region of interest" description="Disordered" evidence="1">
    <location>
        <begin position="500"/>
        <end position="520"/>
    </location>
</feature>
<proteinExistence type="predicted"/>
<dbReference type="PANTHER" id="PTHR35391:SF7">
    <property type="entry name" value="C2H2-TYPE DOMAIN-CONTAINING PROTEIN"/>
    <property type="match status" value="1"/>
</dbReference>
<protein>
    <recommendedName>
        <fullName evidence="2">Protein kinase domain-containing protein</fullName>
    </recommendedName>
</protein>
<dbReference type="GO" id="GO:0004672">
    <property type="term" value="F:protein kinase activity"/>
    <property type="evidence" value="ECO:0007669"/>
    <property type="project" value="InterPro"/>
</dbReference>
<dbReference type="Gene3D" id="1.10.510.10">
    <property type="entry name" value="Transferase(Phosphotransferase) domain 1"/>
    <property type="match status" value="1"/>
</dbReference>
<dbReference type="PROSITE" id="PS50011">
    <property type="entry name" value="PROTEIN_KINASE_DOM"/>
    <property type="match status" value="1"/>
</dbReference>
<comment type="caution">
    <text evidence="3">The sequence shown here is derived from an EMBL/GenBank/DDBJ whole genome shotgun (WGS) entry which is preliminary data.</text>
</comment>
<dbReference type="InterPro" id="IPR000719">
    <property type="entry name" value="Prot_kinase_dom"/>
</dbReference>
<dbReference type="GO" id="GO:0005524">
    <property type="term" value="F:ATP binding"/>
    <property type="evidence" value="ECO:0007669"/>
    <property type="project" value="InterPro"/>
</dbReference>
<feature type="region of interest" description="Disordered" evidence="1">
    <location>
        <begin position="96"/>
        <end position="117"/>
    </location>
</feature>
<gene>
    <name evidence="3" type="ORF">OHC33_006285</name>
</gene>
<dbReference type="SMART" id="SM00220">
    <property type="entry name" value="S_TKc"/>
    <property type="match status" value="1"/>
</dbReference>
<keyword evidence="4" id="KW-1185">Reference proteome</keyword>
<dbReference type="EMBL" id="JAKLMC020000014">
    <property type="protein sequence ID" value="KAK5952693.1"/>
    <property type="molecule type" value="Genomic_DNA"/>
</dbReference>
<dbReference type="InterPro" id="IPR038305">
    <property type="entry name" value="HeLo_sf"/>
</dbReference>
<feature type="compositionally biased region" description="Low complexity" evidence="1">
    <location>
        <begin position="104"/>
        <end position="115"/>
    </location>
</feature>
<dbReference type="InterPro" id="IPR008271">
    <property type="entry name" value="Ser/Thr_kinase_AS"/>
</dbReference>
<feature type="domain" description="Protein kinase" evidence="2">
    <location>
        <begin position="729"/>
        <end position="1012"/>
    </location>
</feature>